<keyword evidence="2 6" id="KW-0489">Methyltransferase</keyword>
<dbReference type="Proteomes" id="UP000614410">
    <property type="component" value="Unassembled WGS sequence"/>
</dbReference>
<reference evidence="6 7" key="1">
    <citation type="submission" date="2020-10" db="EMBL/GenBank/DDBJ databases">
        <title>Ca. Dormibacterota MAGs.</title>
        <authorList>
            <person name="Montgomery K."/>
        </authorList>
    </citation>
    <scope>NUCLEOTIDE SEQUENCE [LARGE SCALE GENOMIC DNA]</scope>
    <source>
        <strain evidence="6">Mitchell_Peninsula_5</strain>
    </source>
</reference>
<evidence type="ECO:0000256" key="3">
    <source>
        <dbReference type="ARBA" id="ARBA00022679"/>
    </source>
</evidence>
<evidence type="ECO:0000259" key="5">
    <source>
        <dbReference type="Pfam" id="PF08241"/>
    </source>
</evidence>
<feature type="domain" description="Methyltransferase type 11" evidence="5">
    <location>
        <begin position="69"/>
        <end position="157"/>
    </location>
</feature>
<dbReference type="InterPro" id="IPR029063">
    <property type="entry name" value="SAM-dependent_MTases_sf"/>
</dbReference>
<proteinExistence type="inferred from homology"/>
<keyword evidence="3" id="KW-0808">Transferase</keyword>
<evidence type="ECO:0000256" key="1">
    <source>
        <dbReference type="ARBA" id="ARBA00008361"/>
    </source>
</evidence>
<dbReference type="InterPro" id="IPR051052">
    <property type="entry name" value="Diverse_substrate_MTase"/>
</dbReference>
<dbReference type="Gene3D" id="3.40.50.150">
    <property type="entry name" value="Vaccinia Virus protein VP39"/>
    <property type="match status" value="1"/>
</dbReference>
<sequence length="271" mass="29478">MVHAPVRRLRCRSPSSDEAHHHGPVSSEKPNVTQALSFGAAAAVYERSRPPYPAAAIDWLLPSGARRVLDLGAGTGKLTRLLCDRSLEVIAVEPSGGMREQLTRTAPAARVLDGTAEHIPLGEGTVDAVLVAQAWHWVDPRQAVPEVARVLRPDGALGMLWNIRDEREDWVAELGSLMHRHGQNGNDVPDPAVGPPFGSLEHHDIEWHYQLAPGVVVDLVASRSYVLTLPQARRAALLDDVRTLLGTHPSVAGHGMVALPYITHCFRTRRG</sequence>
<accession>A0A934NFS6</accession>
<feature type="region of interest" description="Disordered" evidence="4">
    <location>
        <begin position="1"/>
        <end position="32"/>
    </location>
</feature>
<name>A0A934NFS6_9BACT</name>
<comment type="similarity">
    <text evidence="1">Belongs to the methyltransferase superfamily.</text>
</comment>
<dbReference type="EMBL" id="JAEKNN010000016">
    <property type="protein sequence ID" value="MBJ7608481.1"/>
    <property type="molecule type" value="Genomic_DNA"/>
</dbReference>
<evidence type="ECO:0000313" key="6">
    <source>
        <dbReference type="EMBL" id="MBJ7608481.1"/>
    </source>
</evidence>
<organism evidence="6 7">
    <name type="scientific">Candidatus Amunia macphersoniae</name>
    <dbReference type="NCBI Taxonomy" id="3127014"/>
    <lineage>
        <taxon>Bacteria</taxon>
        <taxon>Bacillati</taxon>
        <taxon>Candidatus Dormiibacterota</taxon>
        <taxon>Candidatus Dormibacteria</taxon>
        <taxon>Candidatus Aeolococcales</taxon>
        <taxon>Candidatus Aeolococcaceae</taxon>
        <taxon>Candidatus Amunia</taxon>
    </lineage>
</organism>
<dbReference type="GO" id="GO:0008757">
    <property type="term" value="F:S-adenosylmethionine-dependent methyltransferase activity"/>
    <property type="evidence" value="ECO:0007669"/>
    <property type="project" value="InterPro"/>
</dbReference>
<dbReference type="Pfam" id="PF08241">
    <property type="entry name" value="Methyltransf_11"/>
    <property type="match status" value="1"/>
</dbReference>
<evidence type="ECO:0000256" key="2">
    <source>
        <dbReference type="ARBA" id="ARBA00022603"/>
    </source>
</evidence>
<evidence type="ECO:0000313" key="7">
    <source>
        <dbReference type="Proteomes" id="UP000614410"/>
    </source>
</evidence>
<dbReference type="AlphaFoldDB" id="A0A934NFS6"/>
<dbReference type="SUPFAM" id="SSF53335">
    <property type="entry name" value="S-adenosyl-L-methionine-dependent methyltransferases"/>
    <property type="match status" value="1"/>
</dbReference>
<dbReference type="InterPro" id="IPR013216">
    <property type="entry name" value="Methyltransf_11"/>
</dbReference>
<protein>
    <submittedName>
        <fullName evidence="6">Class I SAM-dependent methyltransferase</fullName>
    </submittedName>
</protein>
<evidence type="ECO:0000256" key="4">
    <source>
        <dbReference type="SAM" id="MobiDB-lite"/>
    </source>
</evidence>
<dbReference type="PANTHER" id="PTHR44942:SF4">
    <property type="entry name" value="METHYLTRANSFERASE TYPE 11 DOMAIN-CONTAINING PROTEIN"/>
    <property type="match status" value="1"/>
</dbReference>
<feature type="compositionally biased region" description="Basic residues" evidence="4">
    <location>
        <begin position="1"/>
        <end position="11"/>
    </location>
</feature>
<gene>
    <name evidence="6" type="ORF">JF887_03485</name>
</gene>
<dbReference type="PANTHER" id="PTHR44942">
    <property type="entry name" value="METHYLTRANSF_11 DOMAIN-CONTAINING PROTEIN"/>
    <property type="match status" value="1"/>
</dbReference>
<comment type="caution">
    <text evidence="6">The sequence shown here is derived from an EMBL/GenBank/DDBJ whole genome shotgun (WGS) entry which is preliminary data.</text>
</comment>
<dbReference type="GO" id="GO:0032259">
    <property type="term" value="P:methylation"/>
    <property type="evidence" value="ECO:0007669"/>
    <property type="project" value="UniProtKB-KW"/>
</dbReference>
<dbReference type="CDD" id="cd02440">
    <property type="entry name" value="AdoMet_MTases"/>
    <property type="match status" value="1"/>
</dbReference>